<gene>
    <name evidence="3" type="ORF">C8Q71DRAFT_855409</name>
</gene>
<feature type="compositionally biased region" description="Polar residues" evidence="1">
    <location>
        <begin position="92"/>
        <end position="106"/>
    </location>
</feature>
<sequence>MPSVTISPSKLRTKFDDRFKAFMAPRQRTPPNTRKRKLLPEKSRAADELNELPPPPPPPKDLSPKARKRYIESWQVLYSAFETSELARTPSPDWSSDSCTGHSTRPNFYLARQLRPSQSNLVDVPEDMNSDAALHSHSSSRPRAGNGTGPGAAGVRPQTAYTPTTPPAPSRIPMLSYRVPLARGRIPERRVASTPDELELRRREALRRKEREEEQARREEEEHQERLRQAKEEEVRRYEQEERKRKAILQSELRYAAEQRTRKEAMEREAEEKRRTTLEERRKADRERRIQETQKLQAWRSEQAKRAQDISGKRQEMRRKVLDERRALAARLKAAATTTGGRHVLSSGWVTVQSEQSGAWKRRYYQLDDEKLYLFKNKEETDQPQEAVKVSTVGSVKDWQEGYEELEGVPHSFAVEFGDGRYAWSMYTDSAEEKEHLVAVLSQNMT</sequence>
<comment type="caution">
    <text evidence="3">The sequence shown here is derived from an EMBL/GenBank/DDBJ whole genome shotgun (WGS) entry which is preliminary data.</text>
</comment>
<protein>
    <recommendedName>
        <fullName evidence="2">PH domain-containing protein</fullName>
    </recommendedName>
</protein>
<feature type="region of interest" description="Disordered" evidence="1">
    <location>
        <begin position="19"/>
        <end position="67"/>
    </location>
</feature>
<dbReference type="InterPro" id="IPR011993">
    <property type="entry name" value="PH-like_dom_sf"/>
</dbReference>
<dbReference type="EMBL" id="JADCUA010000005">
    <property type="protein sequence ID" value="KAH9840121.1"/>
    <property type="molecule type" value="Genomic_DNA"/>
</dbReference>
<organism evidence="3 4">
    <name type="scientific">Rhodofomes roseus</name>
    <dbReference type="NCBI Taxonomy" id="34475"/>
    <lineage>
        <taxon>Eukaryota</taxon>
        <taxon>Fungi</taxon>
        <taxon>Dikarya</taxon>
        <taxon>Basidiomycota</taxon>
        <taxon>Agaricomycotina</taxon>
        <taxon>Agaricomycetes</taxon>
        <taxon>Polyporales</taxon>
        <taxon>Rhodofomes</taxon>
    </lineage>
</organism>
<dbReference type="PROSITE" id="PS50003">
    <property type="entry name" value="PH_DOMAIN"/>
    <property type="match status" value="1"/>
</dbReference>
<dbReference type="SMART" id="SM00233">
    <property type="entry name" value="PH"/>
    <property type="match status" value="1"/>
</dbReference>
<dbReference type="InterPro" id="IPR001849">
    <property type="entry name" value="PH_domain"/>
</dbReference>
<feature type="compositionally biased region" description="Pro residues" evidence="1">
    <location>
        <begin position="52"/>
        <end position="61"/>
    </location>
</feature>
<dbReference type="GeneID" id="72007905"/>
<feature type="domain" description="PH" evidence="2">
    <location>
        <begin position="343"/>
        <end position="446"/>
    </location>
</feature>
<name>A0ABQ8KP81_9APHY</name>
<feature type="compositionally biased region" description="Basic and acidic residues" evidence="1">
    <location>
        <begin position="302"/>
        <end position="318"/>
    </location>
</feature>
<reference evidence="3 4" key="1">
    <citation type="journal article" date="2021" name="Environ. Microbiol.">
        <title>Gene family expansions and transcriptome signatures uncover fungal adaptations to wood decay.</title>
        <authorList>
            <person name="Hage H."/>
            <person name="Miyauchi S."/>
            <person name="Viragh M."/>
            <person name="Drula E."/>
            <person name="Min B."/>
            <person name="Chaduli D."/>
            <person name="Navarro D."/>
            <person name="Favel A."/>
            <person name="Norest M."/>
            <person name="Lesage-Meessen L."/>
            <person name="Balint B."/>
            <person name="Merenyi Z."/>
            <person name="de Eugenio L."/>
            <person name="Morin E."/>
            <person name="Martinez A.T."/>
            <person name="Baldrian P."/>
            <person name="Stursova M."/>
            <person name="Martinez M.J."/>
            <person name="Novotny C."/>
            <person name="Magnuson J.K."/>
            <person name="Spatafora J.W."/>
            <person name="Maurice S."/>
            <person name="Pangilinan J."/>
            <person name="Andreopoulos W."/>
            <person name="LaButti K."/>
            <person name="Hundley H."/>
            <person name="Na H."/>
            <person name="Kuo A."/>
            <person name="Barry K."/>
            <person name="Lipzen A."/>
            <person name="Henrissat B."/>
            <person name="Riley R."/>
            <person name="Ahrendt S."/>
            <person name="Nagy L.G."/>
            <person name="Grigoriev I.V."/>
            <person name="Martin F."/>
            <person name="Rosso M.N."/>
        </authorList>
    </citation>
    <scope>NUCLEOTIDE SEQUENCE [LARGE SCALE GENOMIC DNA]</scope>
    <source>
        <strain evidence="3 4">CIRM-BRFM 1785</strain>
    </source>
</reference>
<feature type="compositionally biased region" description="Basic and acidic residues" evidence="1">
    <location>
        <begin position="198"/>
        <end position="243"/>
    </location>
</feature>
<dbReference type="SUPFAM" id="SSF50729">
    <property type="entry name" value="PH domain-like"/>
    <property type="match status" value="1"/>
</dbReference>
<evidence type="ECO:0000313" key="4">
    <source>
        <dbReference type="Proteomes" id="UP000814176"/>
    </source>
</evidence>
<evidence type="ECO:0000313" key="3">
    <source>
        <dbReference type="EMBL" id="KAH9840121.1"/>
    </source>
</evidence>
<accession>A0ABQ8KP81</accession>
<dbReference type="Gene3D" id="2.30.29.30">
    <property type="entry name" value="Pleckstrin-homology domain (PH domain)/Phosphotyrosine-binding domain (PTB)"/>
    <property type="match status" value="1"/>
</dbReference>
<feature type="compositionally biased region" description="Basic and acidic residues" evidence="1">
    <location>
        <begin position="38"/>
        <end position="47"/>
    </location>
</feature>
<dbReference type="Proteomes" id="UP000814176">
    <property type="component" value="Unassembled WGS sequence"/>
</dbReference>
<dbReference type="RefSeq" id="XP_047781771.1">
    <property type="nucleotide sequence ID" value="XM_047927173.1"/>
</dbReference>
<evidence type="ECO:0000259" key="2">
    <source>
        <dbReference type="PROSITE" id="PS50003"/>
    </source>
</evidence>
<keyword evidence="4" id="KW-1185">Reference proteome</keyword>
<evidence type="ECO:0000256" key="1">
    <source>
        <dbReference type="SAM" id="MobiDB-lite"/>
    </source>
</evidence>
<proteinExistence type="predicted"/>
<dbReference type="Pfam" id="PF00169">
    <property type="entry name" value="PH"/>
    <property type="match status" value="1"/>
</dbReference>
<feature type="region of interest" description="Disordered" evidence="1">
    <location>
        <begin position="85"/>
        <end position="243"/>
    </location>
</feature>
<feature type="compositionally biased region" description="Basic and acidic residues" evidence="1">
    <location>
        <begin position="257"/>
        <end position="292"/>
    </location>
</feature>
<feature type="region of interest" description="Disordered" evidence="1">
    <location>
        <begin position="257"/>
        <end position="318"/>
    </location>
</feature>